<dbReference type="Proteomes" id="UP000002033">
    <property type="component" value="Chromosome"/>
</dbReference>
<dbReference type="HOGENOM" id="CLU_1914200_0_0_5"/>
<dbReference type="STRING" id="582899.Hden_1224"/>
<proteinExistence type="predicted"/>
<evidence type="ECO:0008006" key="3">
    <source>
        <dbReference type="Google" id="ProtNLM"/>
    </source>
</evidence>
<name>D8JWC3_HYPDA</name>
<accession>D8JWC3</accession>
<evidence type="ECO:0000313" key="1">
    <source>
        <dbReference type="EMBL" id="ADJ23036.1"/>
    </source>
</evidence>
<sequence length="132" mass="14797">MPSIFAGLEDQLSDHVDAVFGELFEFRPMTPGVGGGRPAIDNSRAVRQVTGAFDDRSSVSKALGEVARRSTQAVIRHIWLSIDERQFAVGQGPRQKDRFKRLDTNIVYDVAEIMQDGERRYKIRLADGFKDA</sequence>
<protein>
    <recommendedName>
        <fullName evidence="3">Phage head-tail adaptor</fullName>
    </recommendedName>
</protein>
<dbReference type="RefSeq" id="WP_013215251.1">
    <property type="nucleotide sequence ID" value="NC_014313.1"/>
</dbReference>
<organism evidence="1 2">
    <name type="scientific">Hyphomicrobium denitrificans (strain ATCC 51888 / DSM 1869 / NCIMB 11706 / TK 0415)</name>
    <dbReference type="NCBI Taxonomy" id="582899"/>
    <lineage>
        <taxon>Bacteria</taxon>
        <taxon>Pseudomonadati</taxon>
        <taxon>Pseudomonadota</taxon>
        <taxon>Alphaproteobacteria</taxon>
        <taxon>Hyphomicrobiales</taxon>
        <taxon>Hyphomicrobiaceae</taxon>
        <taxon>Hyphomicrobium</taxon>
    </lineage>
</organism>
<dbReference type="KEGG" id="hdn:Hden_1224"/>
<reference evidence="2" key="1">
    <citation type="journal article" date="2011" name="J. Bacteriol.">
        <title>Genome sequences of eight morphologically diverse alphaproteobacteria.</title>
        <authorList>
            <consortium name="US DOE Joint Genome Institute"/>
            <person name="Brown P.J."/>
            <person name="Kysela D.T."/>
            <person name="Buechlein A."/>
            <person name="Hemmerich C."/>
            <person name="Brun Y.V."/>
        </authorList>
    </citation>
    <scope>NUCLEOTIDE SEQUENCE [LARGE SCALE GENOMIC DNA]</scope>
    <source>
        <strain evidence="2">ATCC 51888 / DSM 1869 / NCIB 11706 / TK 0415</strain>
    </source>
</reference>
<keyword evidence="2" id="KW-1185">Reference proteome</keyword>
<dbReference type="EMBL" id="CP002083">
    <property type="protein sequence ID" value="ADJ23036.1"/>
    <property type="molecule type" value="Genomic_DNA"/>
</dbReference>
<evidence type="ECO:0000313" key="2">
    <source>
        <dbReference type="Proteomes" id="UP000002033"/>
    </source>
</evidence>
<gene>
    <name evidence="1" type="ordered locus">Hden_1224</name>
</gene>
<dbReference type="OrthoDB" id="7998844at2"/>
<dbReference type="AlphaFoldDB" id="D8JWC3"/>